<dbReference type="CDD" id="cd21809">
    <property type="entry name" value="ABC-2_lan_permease-like"/>
    <property type="match status" value="1"/>
</dbReference>
<dbReference type="PANTHER" id="PTHR37305">
    <property type="entry name" value="INTEGRAL MEMBRANE PROTEIN-RELATED"/>
    <property type="match status" value="1"/>
</dbReference>
<organism evidence="2 3">
    <name type="scientific">Mucilaginibacter calamicampi</name>
    <dbReference type="NCBI Taxonomy" id="1302352"/>
    <lineage>
        <taxon>Bacteria</taxon>
        <taxon>Pseudomonadati</taxon>
        <taxon>Bacteroidota</taxon>
        <taxon>Sphingobacteriia</taxon>
        <taxon>Sphingobacteriales</taxon>
        <taxon>Sphingobacteriaceae</taxon>
        <taxon>Mucilaginibacter</taxon>
    </lineage>
</organism>
<dbReference type="RefSeq" id="WP_377102220.1">
    <property type="nucleotide sequence ID" value="NZ_JBHTHU010000021.1"/>
</dbReference>
<reference evidence="3" key="1">
    <citation type="journal article" date="2019" name="Int. J. Syst. Evol. Microbiol.">
        <title>The Global Catalogue of Microorganisms (GCM) 10K type strain sequencing project: providing services to taxonomists for standard genome sequencing and annotation.</title>
        <authorList>
            <consortium name="The Broad Institute Genomics Platform"/>
            <consortium name="The Broad Institute Genome Sequencing Center for Infectious Disease"/>
            <person name="Wu L."/>
            <person name="Ma J."/>
        </authorList>
    </citation>
    <scope>NUCLEOTIDE SEQUENCE [LARGE SCALE GENOMIC DNA]</scope>
    <source>
        <strain evidence="3">CCUG 63418</strain>
    </source>
</reference>
<sequence>MKGFILSLQSEFYKSRKTLGFWAAILLPLLLVLLTTIGYFIKSNELKGVPGMVSWLRFVGVPLNVMGTLLLPMYVIFITYSVNNIEHKADTWKTLFSLPIPKWSVYSAKFVYALFLVFITLMLFALFTIGFGNLLGVLKPELKFADFHMETILLNIYLKLFLSSLGILSLQFLFSLMWSDFLKPMGIGFILFIAGVVCAGGSWKYSYTIPYAHPLLAMKSLPRKPMSSADFKIELFTQEVLIALAVSAVVFVAGFYIVQKRSVK</sequence>
<dbReference type="EMBL" id="JBHTHU010000021">
    <property type="protein sequence ID" value="MFD0751910.1"/>
    <property type="molecule type" value="Genomic_DNA"/>
</dbReference>
<evidence type="ECO:0000256" key="1">
    <source>
        <dbReference type="SAM" id="Phobius"/>
    </source>
</evidence>
<feature type="transmembrane region" description="Helical" evidence="1">
    <location>
        <begin position="61"/>
        <end position="82"/>
    </location>
</feature>
<keyword evidence="1" id="KW-0812">Transmembrane</keyword>
<accession>A0ABW2Z5C7</accession>
<keyword evidence="3" id="KW-1185">Reference proteome</keyword>
<dbReference type="PANTHER" id="PTHR37305:SF1">
    <property type="entry name" value="MEMBRANE PROTEIN"/>
    <property type="match status" value="1"/>
</dbReference>
<keyword evidence="1" id="KW-0472">Membrane</keyword>
<keyword evidence="1" id="KW-1133">Transmembrane helix</keyword>
<evidence type="ECO:0000313" key="3">
    <source>
        <dbReference type="Proteomes" id="UP001596958"/>
    </source>
</evidence>
<comment type="caution">
    <text evidence="2">The sequence shown here is derived from an EMBL/GenBank/DDBJ whole genome shotgun (WGS) entry which is preliminary data.</text>
</comment>
<feature type="transmembrane region" description="Helical" evidence="1">
    <location>
        <begin position="240"/>
        <end position="258"/>
    </location>
</feature>
<gene>
    <name evidence="2" type="ORF">ACFQZS_17285</name>
</gene>
<feature type="transmembrane region" description="Helical" evidence="1">
    <location>
        <begin position="110"/>
        <end position="132"/>
    </location>
</feature>
<feature type="transmembrane region" description="Helical" evidence="1">
    <location>
        <begin position="186"/>
        <end position="205"/>
    </location>
</feature>
<feature type="transmembrane region" description="Helical" evidence="1">
    <location>
        <begin position="152"/>
        <end position="174"/>
    </location>
</feature>
<proteinExistence type="predicted"/>
<dbReference type="Proteomes" id="UP001596958">
    <property type="component" value="Unassembled WGS sequence"/>
</dbReference>
<dbReference type="Pfam" id="PF12730">
    <property type="entry name" value="ABC2_membrane_4"/>
    <property type="match status" value="1"/>
</dbReference>
<protein>
    <submittedName>
        <fullName evidence="2">ABC transporter permease</fullName>
    </submittedName>
</protein>
<feature type="transmembrane region" description="Helical" evidence="1">
    <location>
        <begin position="21"/>
        <end position="41"/>
    </location>
</feature>
<name>A0ABW2Z5C7_9SPHI</name>
<evidence type="ECO:0000313" key="2">
    <source>
        <dbReference type="EMBL" id="MFD0751910.1"/>
    </source>
</evidence>